<dbReference type="OrthoDB" id="2146302at2"/>
<dbReference type="AlphaFoldDB" id="A0A0E4H515"/>
<evidence type="ECO:0008006" key="3">
    <source>
        <dbReference type="Google" id="ProtNLM"/>
    </source>
</evidence>
<reference evidence="2" key="1">
    <citation type="submission" date="2015-03" db="EMBL/GenBank/DDBJ databases">
        <authorList>
            <person name="Urmite Genomes"/>
        </authorList>
    </citation>
    <scope>NUCLEOTIDE SEQUENCE [LARGE SCALE GENOMIC DNA]</scope>
    <source>
        <strain evidence="2">FF10</strain>
    </source>
</reference>
<dbReference type="STRING" id="1608583.BN1356_02052"/>
<dbReference type="EMBL" id="CTEN01000004">
    <property type="protein sequence ID" value="CQR25710.1"/>
    <property type="molecule type" value="Genomic_DNA"/>
</dbReference>
<name>A0A0E4H515_9STRE</name>
<proteinExistence type="predicted"/>
<accession>A0A0E4H515</accession>
<dbReference type="RefSeq" id="WP_093651233.1">
    <property type="nucleotide sequence ID" value="NZ_CTEN01000004.1"/>
</dbReference>
<evidence type="ECO:0000313" key="1">
    <source>
        <dbReference type="EMBL" id="CQR25710.1"/>
    </source>
</evidence>
<gene>
    <name evidence="1" type="ORF">BN1356_02052</name>
</gene>
<organism evidence="1 2">
    <name type="scientific">Streptococcus varani</name>
    <dbReference type="NCBI Taxonomy" id="1608583"/>
    <lineage>
        <taxon>Bacteria</taxon>
        <taxon>Bacillati</taxon>
        <taxon>Bacillota</taxon>
        <taxon>Bacilli</taxon>
        <taxon>Lactobacillales</taxon>
        <taxon>Streptococcaceae</taxon>
        <taxon>Streptococcus</taxon>
    </lineage>
</organism>
<dbReference type="Proteomes" id="UP000198604">
    <property type="component" value="Unassembled WGS sequence"/>
</dbReference>
<evidence type="ECO:0000313" key="2">
    <source>
        <dbReference type="Proteomes" id="UP000198604"/>
    </source>
</evidence>
<keyword evidence="2" id="KW-1185">Reference proteome</keyword>
<sequence length="106" mass="11993">MKAYYKGEVADVWEIGKDKPQPDWVKEAFQKNYISWLDEHVRILMTGLNPSLSANLKIGATGTAGGGFAGYGMYVLGYPGDYLDRTNHQVVSSKRFQRDYEIVQIK</sequence>
<protein>
    <recommendedName>
        <fullName evidence="3">Role in replication</fullName>
    </recommendedName>
</protein>